<evidence type="ECO:0000313" key="4">
    <source>
        <dbReference type="RefSeq" id="XP_010448961.2"/>
    </source>
</evidence>
<dbReference type="InterPro" id="IPR044974">
    <property type="entry name" value="Disease_R_plants"/>
</dbReference>
<dbReference type="PROSITE" id="PS50104">
    <property type="entry name" value="TIR"/>
    <property type="match status" value="1"/>
</dbReference>
<dbReference type="InterPro" id="IPR000157">
    <property type="entry name" value="TIR_dom"/>
</dbReference>
<dbReference type="PANTHER" id="PTHR11017:SF411">
    <property type="entry name" value="ADP-RIBOSYL CYCLASE_CYCLIC ADP-RIBOSE HYDROLASE-RELATED"/>
    <property type="match status" value="1"/>
</dbReference>
<dbReference type="PANTHER" id="PTHR11017">
    <property type="entry name" value="LEUCINE-RICH REPEAT-CONTAINING PROTEIN"/>
    <property type="match status" value="1"/>
</dbReference>
<dbReference type="RefSeq" id="XP_010448961.2">
    <property type="nucleotide sequence ID" value="XM_010450659.2"/>
</dbReference>
<reference evidence="3" key="1">
    <citation type="journal article" date="2014" name="Nat. Commun.">
        <title>The emerging biofuel crop Camelina sativa retains a highly undifferentiated hexaploid genome structure.</title>
        <authorList>
            <person name="Kagale S."/>
            <person name="Koh C."/>
            <person name="Nixon J."/>
            <person name="Bollina V."/>
            <person name="Clarke W.E."/>
            <person name="Tuteja R."/>
            <person name="Spillane C."/>
            <person name="Robinson S.J."/>
            <person name="Links M.G."/>
            <person name="Clarke C."/>
            <person name="Higgins E.E."/>
            <person name="Huebert T."/>
            <person name="Sharpe A.G."/>
            <person name="Parkin I.A."/>
        </authorList>
    </citation>
    <scope>NUCLEOTIDE SEQUENCE [LARGE SCALE GENOMIC DNA]</scope>
    <source>
        <strain evidence="3">cv. DH55</strain>
    </source>
</reference>
<keyword evidence="3" id="KW-1185">Reference proteome</keyword>
<dbReference type="Pfam" id="PF01582">
    <property type="entry name" value="TIR"/>
    <property type="match status" value="1"/>
</dbReference>
<dbReference type="SUPFAM" id="SSF52200">
    <property type="entry name" value="Toll/Interleukin receptor TIR domain"/>
    <property type="match status" value="1"/>
</dbReference>
<name>A0ABM0V0G2_CAMSA</name>
<feature type="domain" description="TIR" evidence="2">
    <location>
        <begin position="1"/>
        <end position="74"/>
    </location>
</feature>
<gene>
    <name evidence="4" type="primary">LOC104731326</name>
</gene>
<sequence>MVIFYKVDPSDLNKLTGDFGEFFLKTCVGESKQDTEKWRKALAKVAKIAGYCSRNCDNEAAMIEKFATNVKKELINYTPSSDFDVLETTQPFLHLKSDDVNMIGIWGPSGIGKITKPCNDITEQQLHNEILPRSIINPEDVKIHHLGVGQDWLKDKKRVFVVLDGVFQPAQLDAMANEAGLCGPESQIIITTQNKKLLNNHGISHMCEVGQSPDDEAFQKYCMNDSGQKSSSSSSVPLSSLSNITKDNIW</sequence>
<dbReference type="SUPFAM" id="SSF52540">
    <property type="entry name" value="P-loop containing nucleoside triphosphate hydrolases"/>
    <property type="match status" value="1"/>
</dbReference>
<evidence type="ECO:0000256" key="1">
    <source>
        <dbReference type="SAM" id="MobiDB-lite"/>
    </source>
</evidence>
<feature type="compositionally biased region" description="Low complexity" evidence="1">
    <location>
        <begin position="230"/>
        <end position="242"/>
    </location>
</feature>
<organism evidence="3 4">
    <name type="scientific">Camelina sativa</name>
    <name type="common">False flax</name>
    <name type="synonym">Myagrum sativum</name>
    <dbReference type="NCBI Taxonomy" id="90675"/>
    <lineage>
        <taxon>Eukaryota</taxon>
        <taxon>Viridiplantae</taxon>
        <taxon>Streptophyta</taxon>
        <taxon>Embryophyta</taxon>
        <taxon>Tracheophyta</taxon>
        <taxon>Spermatophyta</taxon>
        <taxon>Magnoliopsida</taxon>
        <taxon>eudicotyledons</taxon>
        <taxon>Gunneridae</taxon>
        <taxon>Pentapetalae</taxon>
        <taxon>rosids</taxon>
        <taxon>malvids</taxon>
        <taxon>Brassicales</taxon>
        <taxon>Brassicaceae</taxon>
        <taxon>Camelineae</taxon>
        <taxon>Camelina</taxon>
    </lineage>
</organism>
<dbReference type="Gene3D" id="3.40.50.300">
    <property type="entry name" value="P-loop containing nucleotide triphosphate hydrolases"/>
    <property type="match status" value="1"/>
</dbReference>
<dbReference type="InterPro" id="IPR035897">
    <property type="entry name" value="Toll_tir_struct_dom_sf"/>
</dbReference>
<reference evidence="4" key="2">
    <citation type="submission" date="2025-08" db="UniProtKB">
        <authorList>
            <consortium name="RefSeq"/>
        </authorList>
    </citation>
    <scope>IDENTIFICATION</scope>
</reference>
<evidence type="ECO:0000313" key="3">
    <source>
        <dbReference type="Proteomes" id="UP000694864"/>
    </source>
</evidence>
<dbReference type="InterPro" id="IPR027417">
    <property type="entry name" value="P-loop_NTPase"/>
</dbReference>
<dbReference type="GeneID" id="104731326"/>
<dbReference type="Gene3D" id="3.40.50.10140">
    <property type="entry name" value="Toll/interleukin-1 receptor homology (TIR) domain"/>
    <property type="match status" value="1"/>
</dbReference>
<feature type="region of interest" description="Disordered" evidence="1">
    <location>
        <begin position="227"/>
        <end position="250"/>
    </location>
</feature>
<proteinExistence type="predicted"/>
<accession>A0ABM0V0G2</accession>
<dbReference type="Proteomes" id="UP000694864">
    <property type="component" value="Chromosome 12"/>
</dbReference>
<evidence type="ECO:0000259" key="2">
    <source>
        <dbReference type="PROSITE" id="PS50104"/>
    </source>
</evidence>
<protein>
    <submittedName>
        <fullName evidence="4">Probable disease resistance protein RPP1</fullName>
    </submittedName>
</protein>